<dbReference type="AlphaFoldDB" id="A0A1R0H3I0"/>
<organism evidence="2 3">
    <name type="scientific">Smittium mucronatum</name>
    <dbReference type="NCBI Taxonomy" id="133383"/>
    <lineage>
        <taxon>Eukaryota</taxon>
        <taxon>Fungi</taxon>
        <taxon>Fungi incertae sedis</taxon>
        <taxon>Zoopagomycota</taxon>
        <taxon>Kickxellomycotina</taxon>
        <taxon>Harpellomycetes</taxon>
        <taxon>Harpellales</taxon>
        <taxon>Legeriomycetaceae</taxon>
        <taxon>Smittium</taxon>
    </lineage>
</organism>
<dbReference type="EMBL" id="LSSL01000771">
    <property type="protein sequence ID" value="OLY83732.1"/>
    <property type="molecule type" value="Genomic_DNA"/>
</dbReference>
<comment type="caution">
    <text evidence="2">The sequence shown here is derived from an EMBL/GenBank/DDBJ whole genome shotgun (WGS) entry which is preliminary data.</text>
</comment>
<feature type="region of interest" description="Disordered" evidence="1">
    <location>
        <begin position="58"/>
        <end position="97"/>
    </location>
</feature>
<name>A0A1R0H3I0_9FUNG</name>
<keyword evidence="3" id="KW-1185">Reference proteome</keyword>
<proteinExistence type="predicted"/>
<reference evidence="2 3" key="1">
    <citation type="journal article" date="2016" name="Mol. Biol. Evol.">
        <title>Genome-Wide Survey of Gut Fungi (Harpellales) Reveals the First Horizontally Transferred Ubiquitin Gene from a Mosquito Host.</title>
        <authorList>
            <person name="Wang Y."/>
            <person name="White M.M."/>
            <person name="Kvist S."/>
            <person name="Moncalvo J.M."/>
        </authorList>
    </citation>
    <scope>NUCLEOTIDE SEQUENCE [LARGE SCALE GENOMIC DNA]</scope>
    <source>
        <strain evidence="2 3">ALG-7-W6</strain>
    </source>
</reference>
<feature type="region of interest" description="Disordered" evidence="1">
    <location>
        <begin position="1"/>
        <end position="29"/>
    </location>
</feature>
<evidence type="ECO:0000313" key="3">
    <source>
        <dbReference type="Proteomes" id="UP000187455"/>
    </source>
</evidence>
<feature type="compositionally biased region" description="Basic and acidic residues" evidence="1">
    <location>
        <begin position="77"/>
        <end position="97"/>
    </location>
</feature>
<gene>
    <name evidence="2" type="ORF">AYI68_g2121</name>
</gene>
<accession>A0A1R0H3I0</accession>
<evidence type="ECO:0000313" key="2">
    <source>
        <dbReference type="EMBL" id="OLY83732.1"/>
    </source>
</evidence>
<feature type="compositionally biased region" description="Polar residues" evidence="1">
    <location>
        <begin position="7"/>
        <end position="26"/>
    </location>
</feature>
<evidence type="ECO:0000256" key="1">
    <source>
        <dbReference type="SAM" id="MobiDB-lite"/>
    </source>
</evidence>
<protein>
    <submittedName>
        <fullName evidence="2">Uncharacterized protein</fullName>
    </submittedName>
</protein>
<dbReference type="Proteomes" id="UP000187455">
    <property type="component" value="Unassembled WGS sequence"/>
</dbReference>
<sequence length="130" mass="14473">MVGEETPISNEGSNNSFRISKNSDSVTVKEDASAKININNLGNISPENMTNDDLEMFFGEDQSSELSDFDLSGSEADQIKIKKENNSSDNDRSGDYDPVSEKYIEVAKKAGNVMSPSMNLWEYKMQMLKN</sequence>